<dbReference type="STRING" id="147375.BXP28_22150"/>
<name>A0A2L1TYX3_9BACL</name>
<evidence type="ECO:0000313" key="3">
    <source>
        <dbReference type="Proteomes" id="UP000239833"/>
    </source>
</evidence>
<feature type="signal peptide" evidence="1">
    <location>
        <begin position="1"/>
        <end position="22"/>
    </location>
</feature>
<gene>
    <name evidence="2" type="ORF">ERICIII_01698</name>
</gene>
<protein>
    <recommendedName>
        <fullName evidence="4">YD repeat-containing protein</fullName>
    </recommendedName>
</protein>
<dbReference type="Gene3D" id="2.60.120.260">
    <property type="entry name" value="Galactose-binding domain-like"/>
    <property type="match status" value="1"/>
</dbReference>
<dbReference type="EMBL" id="CP019655">
    <property type="protein sequence ID" value="AVF25876.1"/>
    <property type="molecule type" value="Genomic_DNA"/>
</dbReference>
<evidence type="ECO:0000313" key="2">
    <source>
        <dbReference type="EMBL" id="AVF25876.1"/>
    </source>
</evidence>
<dbReference type="RefSeq" id="WP_079940556.1">
    <property type="nucleotide sequence ID" value="NZ_CP019655.1"/>
</dbReference>
<organism evidence="2 3">
    <name type="scientific">Paenibacillus larvae subsp. larvae</name>
    <dbReference type="NCBI Taxonomy" id="147375"/>
    <lineage>
        <taxon>Bacteria</taxon>
        <taxon>Bacillati</taxon>
        <taxon>Bacillota</taxon>
        <taxon>Bacilli</taxon>
        <taxon>Bacillales</taxon>
        <taxon>Paenibacillaceae</taxon>
        <taxon>Paenibacillus</taxon>
    </lineage>
</organism>
<dbReference type="AlphaFoldDB" id="A0A2L1TYX3"/>
<proteinExistence type="predicted"/>
<dbReference type="Proteomes" id="UP000239833">
    <property type="component" value="Chromosome"/>
</dbReference>
<reference evidence="3" key="1">
    <citation type="submission" date="2017-02" db="EMBL/GenBank/DDBJ databases">
        <title>Delineation of Paenibacillus larvae strains originating from foulbrood outbreaks.</title>
        <authorList>
            <person name="Beims H."/>
            <person name="Bunk B."/>
            <person name="Sproeer C."/>
            <person name="Mohr K.I."/>
            <person name="Pradella S."/>
            <person name="Guenther G."/>
            <person name="Rohde M."/>
            <person name="von der Ohe W."/>
            <person name="Steinert M."/>
        </authorList>
    </citation>
    <scope>NUCLEOTIDE SEQUENCE [LARGE SCALE GENOMIC DNA]</scope>
    <source>
        <strain evidence="3">Eric_III</strain>
    </source>
</reference>
<sequence length="235" mass="26188" precursor="true">MSKKKTLFIMMGSLLLFQVSSASGQIYKYDELDRLTSVKYDTKDEMVYEYDAAGNILQAQPKVSVGNQKIKTFTADQENGGAAKEWNSFLSPNAKGTFDIVPLSKIRDEPGGKAEDRPVQKLELESSPNQKGISIFRDLQVKEEQGQSLSANVKTENMEHAIAQIVVNFYDETNKLLSFKTLYDTGKANDWERVEADYTSPRKAVKARIHLQIIADGDDGKGVLLVDQAKINTPS</sequence>
<dbReference type="GeneID" id="64218464"/>
<feature type="chain" id="PRO_5039507879" description="YD repeat-containing protein" evidence="1">
    <location>
        <begin position="23"/>
        <end position="235"/>
    </location>
</feature>
<keyword evidence="1" id="KW-0732">Signal</keyword>
<evidence type="ECO:0000256" key="1">
    <source>
        <dbReference type="SAM" id="SignalP"/>
    </source>
</evidence>
<evidence type="ECO:0008006" key="4">
    <source>
        <dbReference type="Google" id="ProtNLM"/>
    </source>
</evidence>
<accession>A0A2L1TYX3</accession>